<evidence type="ECO:0008006" key="4">
    <source>
        <dbReference type="Google" id="ProtNLM"/>
    </source>
</evidence>
<keyword evidence="1" id="KW-0812">Transmembrane</keyword>
<reference evidence="2 3" key="1">
    <citation type="submission" date="2020-09" db="EMBL/GenBank/DDBJ databases">
        <title>Investigation of environmental microbe.</title>
        <authorList>
            <person name="Ou Y."/>
            <person name="Kang Q."/>
        </authorList>
    </citation>
    <scope>NUCLEOTIDE SEQUENCE [LARGE SCALE GENOMIC DNA]</scope>
    <source>
        <strain evidence="2 3">KJZ-9</strain>
    </source>
</reference>
<feature type="transmembrane region" description="Helical" evidence="1">
    <location>
        <begin position="231"/>
        <end position="248"/>
    </location>
</feature>
<dbReference type="Proteomes" id="UP000516421">
    <property type="component" value="Chromosome"/>
</dbReference>
<evidence type="ECO:0000313" key="3">
    <source>
        <dbReference type="Proteomes" id="UP000516421"/>
    </source>
</evidence>
<accession>A0A7H2BKW0</accession>
<feature type="transmembrane region" description="Helical" evidence="1">
    <location>
        <begin position="191"/>
        <end position="211"/>
    </location>
</feature>
<dbReference type="RefSeq" id="WP_190617884.1">
    <property type="nucleotide sequence ID" value="NZ_BAAAHX010000011.1"/>
</dbReference>
<protein>
    <recommendedName>
        <fullName evidence="4">DUF418 domain-containing protein</fullName>
    </recommendedName>
</protein>
<keyword evidence="1" id="KW-0472">Membrane</keyword>
<feature type="transmembrane region" description="Helical" evidence="1">
    <location>
        <begin position="37"/>
        <end position="56"/>
    </location>
</feature>
<name>A0A7H2BKW0_9MICC</name>
<keyword evidence="1" id="KW-1133">Transmembrane helix</keyword>
<gene>
    <name evidence="2" type="ORF">IDM48_02400</name>
</gene>
<sequence>MTAAFSPGGRLIGIDIARCVALLSMFVAHTAPSPGPAGVLNLTEFLTVALFALLVGVSADLSADRMTFSALFAGSVVRALALIFLGLWSDTWGAQVDNVLPYLGVLSLFAALLVYLPTVVLAVLALLFWWFTPWAITAFEELHVQLYQSGSWMHYLTLWMFEGSSYRVFTMLGWACAGIVLIRLMHRWGAVGDIAGALVFTLAAGSTWWYASQQFEFFPYTGNRWEVGFDMLLAVAIVCWCSLLARIFSSRPSALEPLAVTGRMTLTLYLAQLALLAGYVKLAQEKSWGGTDDSWWVMAGLIIFALVFANLWHRLLGGTFAARGPVETVLGWVSGRR</sequence>
<dbReference type="AlphaFoldDB" id="A0A7H2BKW0"/>
<feature type="transmembrane region" description="Helical" evidence="1">
    <location>
        <begin position="294"/>
        <end position="313"/>
    </location>
</feature>
<dbReference type="EMBL" id="CP061538">
    <property type="protein sequence ID" value="QNV40306.1"/>
    <property type="molecule type" value="Genomic_DNA"/>
</dbReference>
<feature type="transmembrane region" description="Helical" evidence="1">
    <location>
        <begin position="260"/>
        <end position="282"/>
    </location>
</feature>
<proteinExistence type="predicted"/>
<organism evidence="2 3">
    <name type="scientific">Rothia amarae</name>
    <dbReference type="NCBI Taxonomy" id="169480"/>
    <lineage>
        <taxon>Bacteria</taxon>
        <taxon>Bacillati</taxon>
        <taxon>Actinomycetota</taxon>
        <taxon>Actinomycetes</taxon>
        <taxon>Micrococcales</taxon>
        <taxon>Micrococcaceae</taxon>
        <taxon>Rothia</taxon>
    </lineage>
</organism>
<feature type="transmembrane region" description="Helical" evidence="1">
    <location>
        <begin position="68"/>
        <end position="88"/>
    </location>
</feature>
<keyword evidence="3" id="KW-1185">Reference proteome</keyword>
<feature type="transmembrane region" description="Helical" evidence="1">
    <location>
        <begin position="108"/>
        <end position="132"/>
    </location>
</feature>
<evidence type="ECO:0000256" key="1">
    <source>
        <dbReference type="SAM" id="Phobius"/>
    </source>
</evidence>
<dbReference type="KEGG" id="rama:IDM48_02400"/>
<evidence type="ECO:0000313" key="2">
    <source>
        <dbReference type="EMBL" id="QNV40306.1"/>
    </source>
</evidence>